<evidence type="ECO:0000256" key="3">
    <source>
        <dbReference type="ARBA" id="ARBA00022448"/>
    </source>
</evidence>
<feature type="transmembrane region" description="Helical" evidence="8">
    <location>
        <begin position="218"/>
        <end position="245"/>
    </location>
</feature>
<keyword evidence="7 8" id="KW-0472">Membrane</keyword>
<dbReference type="STRING" id="550540.Fbal_1295"/>
<comment type="subcellular location">
    <subcellularLocation>
        <location evidence="1">Membrane</location>
        <topology evidence="1">Multi-pass membrane protein</topology>
    </subcellularLocation>
</comment>
<dbReference type="eggNOG" id="COG1301">
    <property type="taxonomic scope" value="Bacteria"/>
</dbReference>
<feature type="transmembrane region" description="Helical" evidence="8">
    <location>
        <begin position="146"/>
        <end position="165"/>
    </location>
</feature>
<proteinExistence type="inferred from homology"/>
<sequence length="732" mass="81271">MSQTATAQAEAPKKKPMSMSTLVLLSFAAGIAAGLFFGEMLAWMSIIGDAFVKLLQMTIIPYIMVSLISSLGHLSYQQARSLALNVGKLMLVIWVFGLGLMYLIKFTFPSWQAGDFFSLSVLQDPAPVNLLDLYIPANPFFSMSNSYIPAIVLFCVATGIALIGIEDKSALIKPMQLLGEAFNRVTGYIVKLMPLGIFAMTAATAGTMEIEEFQRLQVYFAAHVVMTVILTYWLLPALVAVMTPFSYRDLTLIARDALITAFAAGNIFIVLPLLIEHTKALFHKYNIGSDDTDDYANVIIPVVFSFPNLGKLLTIVFVLFAAWFAGAELDFATYLPMAINGLISLFGSVYLTVPMLLDSLQLPSDLFQLYMVSSLFTSRFTSLLAAMNLFILAVGGTAMLAGHAKLNPRRLLLYAGATPVVLGGILLGTALLLEKVVDTDYVMDDVVANMTSAESLPEDVRNFVPRVLPPTSAPRGLDAIRESGVLRVGYNPLQVPFSFYNADNRLVGLDVEMMNKLAGEIGVDLAFIPYASDTVLDALNRGRFDVVISGLQMTTRRIQYVGFTNPVLTLHYAFVVKDHRADEFATDEMVRRAGPLTVASVGDYSIIPLIEKRFSNIRFERIESDRQFFEDDGERWDALLISLEAGKAWTMLYPEYTTLYNRKEIKSFPVAYVVAKENIELRLFLNSWLELQQSSGYVDSLYNYWILGQNAQPKKPRWSVIKDVLGWVKEKP</sequence>
<feature type="transmembrane region" description="Helical" evidence="8">
    <location>
        <begin position="337"/>
        <end position="357"/>
    </location>
</feature>
<dbReference type="GO" id="GO:0015293">
    <property type="term" value="F:symporter activity"/>
    <property type="evidence" value="ECO:0007669"/>
    <property type="project" value="InterPro"/>
</dbReference>
<dbReference type="GeneID" id="67181519"/>
<keyword evidence="3" id="KW-0813">Transport</keyword>
<dbReference type="Pfam" id="PF00497">
    <property type="entry name" value="SBP_bac_3"/>
    <property type="match status" value="1"/>
</dbReference>
<accession>E1SLW9</accession>
<dbReference type="eggNOG" id="COG0834">
    <property type="taxonomic scope" value="Bacteria"/>
</dbReference>
<feature type="transmembrane region" description="Helical" evidence="8">
    <location>
        <begin position="86"/>
        <end position="104"/>
    </location>
</feature>
<evidence type="ECO:0000313" key="11">
    <source>
        <dbReference type="Proteomes" id="UP000006683"/>
    </source>
</evidence>
<dbReference type="GO" id="GO:0016020">
    <property type="term" value="C:membrane"/>
    <property type="evidence" value="ECO:0007669"/>
    <property type="project" value="UniProtKB-SubCell"/>
</dbReference>
<evidence type="ECO:0000256" key="4">
    <source>
        <dbReference type="ARBA" id="ARBA00022692"/>
    </source>
</evidence>
<feature type="transmembrane region" description="Helical" evidence="8">
    <location>
        <begin position="21"/>
        <end position="48"/>
    </location>
</feature>
<feature type="transmembrane region" description="Helical" evidence="8">
    <location>
        <begin position="185"/>
        <end position="206"/>
    </location>
</feature>
<evidence type="ECO:0000256" key="1">
    <source>
        <dbReference type="ARBA" id="ARBA00004141"/>
    </source>
</evidence>
<dbReference type="PANTHER" id="PTHR35936">
    <property type="entry name" value="MEMBRANE-BOUND LYTIC MUREIN TRANSGLYCOSYLASE F"/>
    <property type="match status" value="1"/>
</dbReference>
<keyword evidence="6 8" id="KW-1133">Transmembrane helix</keyword>
<dbReference type="InterPro" id="IPR001638">
    <property type="entry name" value="Solute-binding_3/MltF_N"/>
</dbReference>
<dbReference type="SUPFAM" id="SSF53850">
    <property type="entry name" value="Periplasmic binding protein-like II"/>
    <property type="match status" value="1"/>
</dbReference>
<evidence type="ECO:0000256" key="6">
    <source>
        <dbReference type="ARBA" id="ARBA00022989"/>
    </source>
</evidence>
<evidence type="ECO:0000256" key="7">
    <source>
        <dbReference type="ARBA" id="ARBA00023136"/>
    </source>
</evidence>
<feature type="transmembrane region" description="Helical" evidence="8">
    <location>
        <begin position="54"/>
        <end position="74"/>
    </location>
</feature>
<dbReference type="SMART" id="SM00062">
    <property type="entry name" value="PBPb"/>
    <property type="match status" value="1"/>
</dbReference>
<dbReference type="Gene3D" id="3.40.190.10">
    <property type="entry name" value="Periplasmic binding protein-like II"/>
    <property type="match status" value="2"/>
</dbReference>
<dbReference type="InterPro" id="IPR001991">
    <property type="entry name" value="Na-dicarboxylate_symporter"/>
</dbReference>
<dbReference type="HOGENOM" id="CLU_381677_0_0_6"/>
<dbReference type="AlphaFoldDB" id="E1SLW9"/>
<dbReference type="CDD" id="cd13530">
    <property type="entry name" value="PBP2_peptides_like"/>
    <property type="match status" value="1"/>
</dbReference>
<feature type="transmembrane region" description="Helical" evidence="8">
    <location>
        <begin position="411"/>
        <end position="433"/>
    </location>
</feature>
<gene>
    <name evidence="10" type="ordered locus">Fbal_1295</name>
</gene>
<keyword evidence="5" id="KW-0732">Signal</keyword>
<dbReference type="Gene3D" id="1.10.3860.10">
    <property type="entry name" value="Sodium:dicarboxylate symporter"/>
    <property type="match status" value="1"/>
</dbReference>
<dbReference type="EMBL" id="CP002209">
    <property type="protein sequence ID" value="ADN75501.1"/>
    <property type="molecule type" value="Genomic_DNA"/>
</dbReference>
<evidence type="ECO:0000256" key="5">
    <source>
        <dbReference type="ARBA" id="ARBA00022729"/>
    </source>
</evidence>
<dbReference type="OrthoDB" id="9791339at2"/>
<feature type="transmembrane region" description="Helical" evidence="8">
    <location>
        <begin position="377"/>
        <end position="399"/>
    </location>
</feature>
<dbReference type="InterPro" id="IPR036458">
    <property type="entry name" value="Na:dicarbo_symporter_sf"/>
</dbReference>
<name>E1SLW9_FERBD</name>
<dbReference type="RefSeq" id="WP_013344807.1">
    <property type="nucleotide sequence ID" value="NC_014541.1"/>
</dbReference>
<feature type="transmembrane region" description="Helical" evidence="8">
    <location>
        <begin position="257"/>
        <end position="275"/>
    </location>
</feature>
<dbReference type="PANTHER" id="PTHR35936:SF19">
    <property type="entry name" value="AMINO-ACID-BINDING PROTEIN YXEM-RELATED"/>
    <property type="match status" value="1"/>
</dbReference>
<evidence type="ECO:0000313" key="10">
    <source>
        <dbReference type="EMBL" id="ADN75501.1"/>
    </source>
</evidence>
<evidence type="ECO:0000259" key="9">
    <source>
        <dbReference type="SMART" id="SM00062"/>
    </source>
</evidence>
<protein>
    <submittedName>
        <fullName evidence="10">Amino acid ABC transporter substrate-binding protein, PAAT family</fullName>
    </submittedName>
</protein>
<dbReference type="KEGG" id="fbl:Fbal_1295"/>
<feature type="transmembrane region" description="Helical" evidence="8">
    <location>
        <begin position="295"/>
        <end position="325"/>
    </location>
</feature>
<keyword evidence="4 8" id="KW-0812">Transmembrane</keyword>
<feature type="domain" description="Solute-binding protein family 3/N-terminal" evidence="9">
    <location>
        <begin position="485"/>
        <end position="709"/>
    </location>
</feature>
<evidence type="ECO:0000256" key="8">
    <source>
        <dbReference type="SAM" id="Phobius"/>
    </source>
</evidence>
<dbReference type="Pfam" id="PF00375">
    <property type="entry name" value="SDF"/>
    <property type="match status" value="1"/>
</dbReference>
<evidence type="ECO:0000256" key="2">
    <source>
        <dbReference type="ARBA" id="ARBA00010333"/>
    </source>
</evidence>
<dbReference type="Proteomes" id="UP000006683">
    <property type="component" value="Chromosome"/>
</dbReference>
<organism evidence="10 11">
    <name type="scientific">Ferrimonas balearica (strain DSM 9799 / CCM 4581 / KCTC 23876 / PAT)</name>
    <dbReference type="NCBI Taxonomy" id="550540"/>
    <lineage>
        <taxon>Bacteria</taxon>
        <taxon>Pseudomonadati</taxon>
        <taxon>Pseudomonadota</taxon>
        <taxon>Gammaproteobacteria</taxon>
        <taxon>Alteromonadales</taxon>
        <taxon>Ferrimonadaceae</taxon>
        <taxon>Ferrimonas</taxon>
    </lineage>
</organism>
<keyword evidence="11" id="KW-1185">Reference proteome</keyword>
<reference evidence="10 11" key="1">
    <citation type="journal article" date="2010" name="Stand. Genomic Sci.">
        <title>Complete genome sequence of Ferrimonas balearica type strain (PAT).</title>
        <authorList>
            <person name="Nolan M."/>
            <person name="Sikorski J."/>
            <person name="Davenport K."/>
            <person name="Lucas S."/>
            <person name="Glavina Del Rio T."/>
            <person name="Tice H."/>
            <person name="Cheng J."/>
            <person name="Goodwin L."/>
            <person name="Pitluck S."/>
            <person name="Liolios K."/>
            <person name="Ivanova N."/>
            <person name="Mavromatis K."/>
            <person name="Ovchinnikova G."/>
            <person name="Pati A."/>
            <person name="Chen A."/>
            <person name="Palaniappan K."/>
            <person name="Land M."/>
            <person name="Hauser L."/>
            <person name="Chang Y."/>
            <person name="Jeffries C."/>
            <person name="Tapia R."/>
            <person name="Brettin T."/>
            <person name="Detter J."/>
            <person name="Han C."/>
            <person name="Yasawong M."/>
            <person name="Rohde M."/>
            <person name="Tindall B."/>
            <person name="Goker M."/>
            <person name="Woyke T."/>
            <person name="Bristow J."/>
            <person name="Eisen J."/>
            <person name="Markowitz V."/>
            <person name="Hugenholtz P."/>
            <person name="Kyrpides N."/>
            <person name="Klenk H."/>
            <person name="Lapidus A."/>
        </authorList>
    </citation>
    <scope>NUCLEOTIDE SEQUENCE [LARGE SCALE GENOMIC DNA]</scope>
    <source>
        <strain evidence="11">DSM 9799 / CCM 4581 / KCTC 23876 / PAT</strain>
    </source>
</reference>
<dbReference type="SUPFAM" id="SSF118215">
    <property type="entry name" value="Proton glutamate symport protein"/>
    <property type="match status" value="1"/>
</dbReference>
<comment type="similarity">
    <text evidence="2">Belongs to the bacterial solute-binding protein 3 family.</text>
</comment>